<dbReference type="EMBL" id="AP023396">
    <property type="protein sequence ID" value="BCK53176.1"/>
    <property type="molecule type" value="Genomic_DNA"/>
</dbReference>
<keyword evidence="8 9" id="KW-0472">Membrane</keyword>
<evidence type="ECO:0000256" key="5">
    <source>
        <dbReference type="ARBA" id="ARBA00022692"/>
    </source>
</evidence>
<keyword evidence="5 9" id="KW-0812">Transmembrane</keyword>
<dbReference type="GO" id="GO:0006865">
    <property type="term" value="P:amino acid transport"/>
    <property type="evidence" value="ECO:0007669"/>
    <property type="project" value="UniProtKB-KW"/>
</dbReference>
<evidence type="ECO:0000259" key="10">
    <source>
        <dbReference type="PROSITE" id="PS50928"/>
    </source>
</evidence>
<dbReference type="CDD" id="cd06261">
    <property type="entry name" value="TM_PBP2"/>
    <property type="match status" value="1"/>
</dbReference>
<dbReference type="SUPFAM" id="SSF161098">
    <property type="entry name" value="MetI-like"/>
    <property type="match status" value="1"/>
</dbReference>
<gene>
    <name evidence="11" type="ORF">NWFMUON74_09480</name>
</gene>
<accession>A0A7G1KF39</accession>
<dbReference type="PANTHER" id="PTHR30614:SF37">
    <property type="entry name" value="AMINO-ACID ABC TRANSPORTER PERMEASE PROTEIN YHDX-RELATED"/>
    <property type="match status" value="1"/>
</dbReference>
<dbReference type="InterPro" id="IPR043429">
    <property type="entry name" value="ArtM/GltK/GlnP/TcyL/YhdX-like"/>
</dbReference>
<keyword evidence="12" id="KW-1185">Reference proteome</keyword>
<dbReference type="PROSITE" id="PS50928">
    <property type="entry name" value="ABC_TM1"/>
    <property type="match status" value="1"/>
</dbReference>
<dbReference type="RefSeq" id="WP_187686766.1">
    <property type="nucleotide sequence ID" value="NZ_AP023396.1"/>
</dbReference>
<proteinExistence type="inferred from homology"/>
<keyword evidence="6" id="KW-0029">Amino-acid transport</keyword>
<sequence>MHVLTENAALLSKAFGTTLLLSVAGGALAAVVGLLVGVARISPVPFLQRAGAIYVETVRNTPLTVAFFLIVFVLPQLGLTIPSYVAAAIVALGCYTAAFVSEAVRAGVNTVGRGQAEAARALGLSFLENMRFIIVPQAVRAVVPPLANVWIALVKNTSIAAGFGVLELTASGQRINFLDPAAVVPALLWIAVAYLVITLGSAFGFRRLEHRLAVAR</sequence>
<dbReference type="KEGG" id="nwl:NWFMUON74_09480"/>
<dbReference type="AlphaFoldDB" id="A0A7G1KF39"/>
<evidence type="ECO:0000313" key="12">
    <source>
        <dbReference type="Proteomes" id="UP000516173"/>
    </source>
</evidence>
<dbReference type="PANTHER" id="PTHR30614">
    <property type="entry name" value="MEMBRANE COMPONENT OF AMINO ACID ABC TRANSPORTER"/>
    <property type="match status" value="1"/>
</dbReference>
<feature type="transmembrane region" description="Helical" evidence="9">
    <location>
        <begin position="146"/>
        <end position="166"/>
    </location>
</feature>
<comment type="subcellular location">
    <subcellularLocation>
        <location evidence="1 9">Cell membrane</location>
        <topology evidence="1 9">Multi-pass membrane protein</topology>
    </subcellularLocation>
</comment>
<evidence type="ECO:0000256" key="1">
    <source>
        <dbReference type="ARBA" id="ARBA00004651"/>
    </source>
</evidence>
<keyword evidence="7 9" id="KW-1133">Transmembrane helix</keyword>
<evidence type="ECO:0000256" key="4">
    <source>
        <dbReference type="ARBA" id="ARBA00022475"/>
    </source>
</evidence>
<reference evidence="11 12" key="1">
    <citation type="submission" date="2020-08" db="EMBL/GenBank/DDBJ databases">
        <title>Genome Sequencing of Nocardia wallacei strain FMUON74 and assembly.</title>
        <authorList>
            <person name="Toyokawa M."/>
            <person name="Uesaka K."/>
        </authorList>
    </citation>
    <scope>NUCLEOTIDE SEQUENCE [LARGE SCALE GENOMIC DNA]</scope>
    <source>
        <strain evidence="11 12">FMUON74</strain>
    </source>
</reference>
<feature type="transmembrane region" description="Helical" evidence="9">
    <location>
        <begin position="186"/>
        <end position="205"/>
    </location>
</feature>
<dbReference type="GO" id="GO:0043190">
    <property type="term" value="C:ATP-binding cassette (ABC) transporter complex"/>
    <property type="evidence" value="ECO:0007669"/>
    <property type="project" value="InterPro"/>
</dbReference>
<feature type="transmembrane region" description="Helical" evidence="9">
    <location>
        <begin position="60"/>
        <end position="78"/>
    </location>
</feature>
<feature type="transmembrane region" description="Helical" evidence="9">
    <location>
        <begin position="84"/>
        <end position="104"/>
    </location>
</feature>
<dbReference type="Proteomes" id="UP000516173">
    <property type="component" value="Chromosome"/>
</dbReference>
<organism evidence="11 12">
    <name type="scientific">Nocardia wallacei</name>
    <dbReference type="NCBI Taxonomy" id="480035"/>
    <lineage>
        <taxon>Bacteria</taxon>
        <taxon>Bacillati</taxon>
        <taxon>Actinomycetota</taxon>
        <taxon>Actinomycetes</taxon>
        <taxon>Mycobacteriales</taxon>
        <taxon>Nocardiaceae</taxon>
        <taxon>Nocardia</taxon>
    </lineage>
</organism>
<keyword evidence="4" id="KW-1003">Cell membrane</keyword>
<name>A0A7G1KF39_9NOCA</name>
<dbReference type="GO" id="GO:0022857">
    <property type="term" value="F:transmembrane transporter activity"/>
    <property type="evidence" value="ECO:0007669"/>
    <property type="project" value="InterPro"/>
</dbReference>
<evidence type="ECO:0000256" key="7">
    <source>
        <dbReference type="ARBA" id="ARBA00022989"/>
    </source>
</evidence>
<dbReference type="NCBIfam" id="TIGR01726">
    <property type="entry name" value="HEQRo_perm_3TM"/>
    <property type="match status" value="1"/>
</dbReference>
<protein>
    <submittedName>
        <fullName evidence="11">Amino acid ABC transporter permease</fullName>
    </submittedName>
</protein>
<keyword evidence="3 9" id="KW-0813">Transport</keyword>
<dbReference type="Gene3D" id="1.10.3720.10">
    <property type="entry name" value="MetI-like"/>
    <property type="match status" value="1"/>
</dbReference>
<dbReference type="InterPro" id="IPR035906">
    <property type="entry name" value="MetI-like_sf"/>
</dbReference>
<evidence type="ECO:0000256" key="2">
    <source>
        <dbReference type="ARBA" id="ARBA00010072"/>
    </source>
</evidence>
<dbReference type="InterPro" id="IPR000515">
    <property type="entry name" value="MetI-like"/>
</dbReference>
<comment type="similarity">
    <text evidence="2">Belongs to the binding-protein-dependent transport system permease family. HisMQ subfamily.</text>
</comment>
<evidence type="ECO:0000256" key="6">
    <source>
        <dbReference type="ARBA" id="ARBA00022970"/>
    </source>
</evidence>
<dbReference type="GeneID" id="80345565"/>
<feature type="domain" description="ABC transmembrane type-1" evidence="10">
    <location>
        <begin position="15"/>
        <end position="200"/>
    </location>
</feature>
<feature type="transmembrane region" description="Helical" evidence="9">
    <location>
        <begin position="20"/>
        <end position="39"/>
    </location>
</feature>
<evidence type="ECO:0000256" key="8">
    <source>
        <dbReference type="ARBA" id="ARBA00023136"/>
    </source>
</evidence>
<dbReference type="Pfam" id="PF00528">
    <property type="entry name" value="BPD_transp_1"/>
    <property type="match status" value="1"/>
</dbReference>
<evidence type="ECO:0000313" key="11">
    <source>
        <dbReference type="EMBL" id="BCK53176.1"/>
    </source>
</evidence>
<evidence type="ECO:0000256" key="3">
    <source>
        <dbReference type="ARBA" id="ARBA00022448"/>
    </source>
</evidence>
<dbReference type="InterPro" id="IPR010065">
    <property type="entry name" value="AA_ABC_transptr_permease_3TM"/>
</dbReference>
<evidence type="ECO:0000256" key="9">
    <source>
        <dbReference type="RuleBase" id="RU363032"/>
    </source>
</evidence>